<reference evidence="2 3" key="1">
    <citation type="submission" date="2022-04" db="EMBL/GenBank/DDBJ databases">
        <title>Spirosoma sp. strain RP8 genome sequencing and assembly.</title>
        <authorList>
            <person name="Jung Y."/>
        </authorList>
    </citation>
    <scope>NUCLEOTIDE SEQUENCE [LARGE SCALE GENOMIC DNA]</scope>
    <source>
        <strain evidence="2 3">RP8</strain>
    </source>
</reference>
<name>A0ABT0HPB0_9BACT</name>
<dbReference type="Proteomes" id="UP001202180">
    <property type="component" value="Unassembled WGS sequence"/>
</dbReference>
<evidence type="ECO:0000313" key="2">
    <source>
        <dbReference type="EMBL" id="MCK8493962.1"/>
    </source>
</evidence>
<feature type="domain" description="Metallo-beta-lactamase" evidence="1">
    <location>
        <begin position="25"/>
        <end position="146"/>
    </location>
</feature>
<comment type="caution">
    <text evidence="2">The sequence shown here is derived from an EMBL/GenBank/DDBJ whole genome shotgun (WGS) entry which is preliminary data.</text>
</comment>
<evidence type="ECO:0000259" key="1">
    <source>
        <dbReference type="Pfam" id="PF12706"/>
    </source>
</evidence>
<evidence type="ECO:0000313" key="3">
    <source>
        <dbReference type="Proteomes" id="UP001202180"/>
    </source>
</evidence>
<sequence>MNLNITAYSTALFATWYFIEELGLLFDAGDGLISSLLQKSRKIENVFISHADRDHLTGLLQLNQLNAREGFPHIYFPNDSNSFRALEEFSKNFDRRVKQTVWSGMKEEEPVQINKNTFVQAVKNNHVRAAPNEHKSFGFLVYQTKAKLKEEYLALPQSEIVQLARSIGRETMTHEVRTNLLAYSGDTPVENFDKWNNTQILIHEATFLDRNDIDSSDTRYNKHSSLEDVLKMVSELTLGALILGHFSSRYTHEQIDGKLKSLCKEFKIDIPVYRVLPGQMHRNILQETPVNY</sequence>
<dbReference type="SUPFAM" id="SSF56281">
    <property type="entry name" value="Metallo-hydrolase/oxidoreductase"/>
    <property type="match status" value="1"/>
</dbReference>
<dbReference type="PANTHER" id="PTHR46504:SF2">
    <property type="entry name" value="TRNASE Z TRZ1"/>
    <property type="match status" value="1"/>
</dbReference>
<organism evidence="2 3">
    <name type="scientific">Spirosoma liriopis</name>
    <dbReference type="NCBI Taxonomy" id="2937440"/>
    <lineage>
        <taxon>Bacteria</taxon>
        <taxon>Pseudomonadati</taxon>
        <taxon>Bacteroidota</taxon>
        <taxon>Cytophagia</taxon>
        <taxon>Cytophagales</taxon>
        <taxon>Cytophagaceae</taxon>
        <taxon>Spirosoma</taxon>
    </lineage>
</organism>
<dbReference type="Pfam" id="PF12706">
    <property type="entry name" value="Lactamase_B_2"/>
    <property type="match status" value="1"/>
</dbReference>
<dbReference type="Gene3D" id="3.60.15.10">
    <property type="entry name" value="Ribonuclease Z/Hydroxyacylglutathione hydrolase-like"/>
    <property type="match status" value="1"/>
</dbReference>
<protein>
    <submittedName>
        <fullName evidence="2">MBL fold metallo-hydrolase</fullName>
    </submittedName>
</protein>
<dbReference type="EMBL" id="JALPRF010000003">
    <property type="protein sequence ID" value="MCK8493962.1"/>
    <property type="molecule type" value="Genomic_DNA"/>
</dbReference>
<gene>
    <name evidence="2" type="ORF">M0L20_19000</name>
</gene>
<dbReference type="PANTHER" id="PTHR46504">
    <property type="entry name" value="TRNASE Z TRZ1"/>
    <property type="match status" value="1"/>
</dbReference>
<dbReference type="RefSeq" id="WP_248478571.1">
    <property type="nucleotide sequence ID" value="NZ_JALPRF010000003.1"/>
</dbReference>
<proteinExistence type="predicted"/>
<accession>A0ABT0HPB0</accession>
<keyword evidence="3" id="KW-1185">Reference proteome</keyword>
<dbReference type="InterPro" id="IPR001279">
    <property type="entry name" value="Metallo-B-lactamas"/>
</dbReference>
<dbReference type="InterPro" id="IPR036866">
    <property type="entry name" value="RibonucZ/Hydroxyglut_hydro"/>
</dbReference>